<proteinExistence type="predicted"/>
<dbReference type="AlphaFoldDB" id="A0AAW2MEQ2"/>
<sequence length="113" mass="13608">MPKWEHTPSKKYFHFEVVWLQDDECEPIISRTWRDSGLPHSTTTLEDKISSISSRLATWGRMFGREARERIEILERSLISFNRRPLTEGTKKWELKLKEELTKLITQEEVFWK</sequence>
<reference evidence="1" key="1">
    <citation type="submission" date="2020-06" db="EMBL/GenBank/DDBJ databases">
        <authorList>
            <person name="Li T."/>
            <person name="Hu X."/>
            <person name="Zhang T."/>
            <person name="Song X."/>
            <person name="Zhang H."/>
            <person name="Dai N."/>
            <person name="Sheng W."/>
            <person name="Hou X."/>
            <person name="Wei L."/>
        </authorList>
    </citation>
    <scope>NUCLEOTIDE SEQUENCE</scope>
    <source>
        <strain evidence="1">G02</strain>
        <tissue evidence="1">Leaf</tissue>
    </source>
</reference>
<gene>
    <name evidence="1" type="ORF">Sradi_4934000</name>
</gene>
<organism evidence="1">
    <name type="scientific">Sesamum radiatum</name>
    <name type="common">Black benniseed</name>
    <dbReference type="NCBI Taxonomy" id="300843"/>
    <lineage>
        <taxon>Eukaryota</taxon>
        <taxon>Viridiplantae</taxon>
        <taxon>Streptophyta</taxon>
        <taxon>Embryophyta</taxon>
        <taxon>Tracheophyta</taxon>
        <taxon>Spermatophyta</taxon>
        <taxon>Magnoliopsida</taxon>
        <taxon>eudicotyledons</taxon>
        <taxon>Gunneridae</taxon>
        <taxon>Pentapetalae</taxon>
        <taxon>asterids</taxon>
        <taxon>lamiids</taxon>
        <taxon>Lamiales</taxon>
        <taxon>Pedaliaceae</taxon>
        <taxon>Sesamum</taxon>
    </lineage>
</organism>
<protein>
    <submittedName>
        <fullName evidence="1">Uncharacterized protein</fullName>
    </submittedName>
</protein>
<evidence type="ECO:0000313" key="1">
    <source>
        <dbReference type="EMBL" id="KAL0329473.1"/>
    </source>
</evidence>
<comment type="caution">
    <text evidence="1">The sequence shown here is derived from an EMBL/GenBank/DDBJ whole genome shotgun (WGS) entry which is preliminary data.</text>
</comment>
<accession>A0AAW2MEQ2</accession>
<reference evidence="1" key="2">
    <citation type="journal article" date="2024" name="Plant">
        <title>Genomic evolution and insights into agronomic trait innovations of Sesamum species.</title>
        <authorList>
            <person name="Miao H."/>
            <person name="Wang L."/>
            <person name="Qu L."/>
            <person name="Liu H."/>
            <person name="Sun Y."/>
            <person name="Le M."/>
            <person name="Wang Q."/>
            <person name="Wei S."/>
            <person name="Zheng Y."/>
            <person name="Lin W."/>
            <person name="Duan Y."/>
            <person name="Cao H."/>
            <person name="Xiong S."/>
            <person name="Wang X."/>
            <person name="Wei L."/>
            <person name="Li C."/>
            <person name="Ma Q."/>
            <person name="Ju M."/>
            <person name="Zhao R."/>
            <person name="Li G."/>
            <person name="Mu C."/>
            <person name="Tian Q."/>
            <person name="Mei H."/>
            <person name="Zhang T."/>
            <person name="Gao T."/>
            <person name="Zhang H."/>
        </authorList>
    </citation>
    <scope>NUCLEOTIDE SEQUENCE</scope>
    <source>
        <strain evidence="1">G02</strain>
    </source>
</reference>
<name>A0AAW2MEQ2_SESRA</name>
<dbReference type="EMBL" id="JACGWJ010000022">
    <property type="protein sequence ID" value="KAL0329473.1"/>
    <property type="molecule type" value="Genomic_DNA"/>
</dbReference>